<dbReference type="InterPro" id="IPR011990">
    <property type="entry name" value="TPR-like_helical_dom_sf"/>
</dbReference>
<dbReference type="PRINTS" id="PR01441">
    <property type="entry name" value="CELLSNTHASEC"/>
</dbReference>
<sequence>MKRKIIITMKNTRRLTTFCLTGALTLAASGGALAAGNDAALQALFAQANYWHEKSHDELAMESLQKVLSVDANNTQALYLMALWSQQGGDMQAAAQWRARLAKAAPDSPGLQDLDNAKKMSQVPQGQLSLARQQARGGNIPGALATWRSMFNGNTPPAGLAAEYYLTMASDKSLYPQAISELRQYVAQHPQENAPRVALGKALTWREETRREGIALLEPMASGNKEADSGLRQALLWLGPQAGDEQYYDTWMQRHPQDSEVQNYFRERRSGQARGQGYANLNSGNTAAAKQQFEEVLQTNPQDADALAGMGYIAQRSGDYQAASQYLSRAADLGGDASATRRQQAADALFYGQLAQAQQAYKQGNISQALALSAPLAQQSGAQGASAKLFRADVLRHNKDLPQAEQTLRSLLNDDPQNAAARENLYYVLREQNKSAEAQAMLQTLPQSLRQKLQPRVVAGMPGDALRRQAQAQVSGGNPAGAIATLREGVARYPDDPWLRLDLARLLQKSGNGSEASSLMSAAYRPGASNSALYAAALFASENGAWQQAQTLLARIPGGSQTSDMRDLRQRVNYNLQLVTAENYLAQGNTIAASNTLRAMASTPPKARRTPASWRVCWPRAAT</sequence>
<dbReference type="GO" id="GO:0006011">
    <property type="term" value="P:UDP-alpha-D-glucose metabolic process"/>
    <property type="evidence" value="ECO:0007669"/>
    <property type="project" value="InterPro"/>
</dbReference>
<organism evidence="2 3">
    <name type="scientific">Klebsiella pneumoniae</name>
    <dbReference type="NCBI Taxonomy" id="573"/>
    <lineage>
        <taxon>Bacteria</taxon>
        <taxon>Pseudomonadati</taxon>
        <taxon>Pseudomonadota</taxon>
        <taxon>Gammaproteobacteria</taxon>
        <taxon>Enterobacterales</taxon>
        <taxon>Enterobacteriaceae</taxon>
        <taxon>Klebsiella/Raoultella group</taxon>
        <taxon>Klebsiella</taxon>
        <taxon>Klebsiella pneumoniae complex</taxon>
    </lineage>
</organism>
<feature type="chain" id="PRO_5016762643" evidence="1">
    <location>
        <begin position="35"/>
        <end position="623"/>
    </location>
</feature>
<dbReference type="InterPro" id="IPR003921">
    <property type="entry name" value="Cell_synth_C"/>
</dbReference>
<proteinExistence type="predicted"/>
<dbReference type="InterPro" id="IPR019734">
    <property type="entry name" value="TPR_rpt"/>
</dbReference>
<dbReference type="GO" id="GO:0016020">
    <property type="term" value="C:membrane"/>
    <property type="evidence" value="ECO:0007669"/>
    <property type="project" value="InterPro"/>
</dbReference>
<dbReference type="EMBL" id="UGKT01000001">
    <property type="protein sequence ID" value="STT00048.1"/>
    <property type="molecule type" value="Genomic_DNA"/>
</dbReference>
<dbReference type="Pfam" id="PF14559">
    <property type="entry name" value="TPR_19"/>
    <property type="match status" value="2"/>
</dbReference>
<dbReference type="SMART" id="SM00028">
    <property type="entry name" value="TPR"/>
    <property type="match status" value="5"/>
</dbReference>
<accession>A0A377UT50</accession>
<evidence type="ECO:0000313" key="2">
    <source>
        <dbReference type="EMBL" id="STT00048.1"/>
    </source>
</evidence>
<dbReference type="AlphaFoldDB" id="A0A377UT50"/>
<reference evidence="2 3" key="1">
    <citation type="submission" date="2018-06" db="EMBL/GenBank/DDBJ databases">
        <authorList>
            <consortium name="Pathogen Informatics"/>
            <person name="Doyle S."/>
        </authorList>
    </citation>
    <scope>NUCLEOTIDE SEQUENCE [LARGE SCALE GENOMIC DNA]</scope>
    <source>
        <strain evidence="2 3">NCTC13443</strain>
    </source>
</reference>
<dbReference type="Pfam" id="PF13432">
    <property type="entry name" value="TPR_16"/>
    <property type="match status" value="1"/>
</dbReference>
<name>A0A377UT50_KLEPN</name>
<dbReference type="Proteomes" id="UP000255518">
    <property type="component" value="Unassembled WGS sequence"/>
</dbReference>
<dbReference type="Gene3D" id="1.25.40.10">
    <property type="entry name" value="Tetratricopeptide repeat domain"/>
    <property type="match status" value="2"/>
</dbReference>
<dbReference type="SUPFAM" id="SSF48452">
    <property type="entry name" value="TPR-like"/>
    <property type="match status" value="2"/>
</dbReference>
<dbReference type="PANTHER" id="PTHR12558">
    <property type="entry name" value="CELL DIVISION CYCLE 16,23,27"/>
    <property type="match status" value="1"/>
</dbReference>
<keyword evidence="1" id="KW-0732">Signal</keyword>
<feature type="signal peptide" evidence="1">
    <location>
        <begin position="1"/>
        <end position="34"/>
    </location>
</feature>
<dbReference type="PANTHER" id="PTHR12558:SF47">
    <property type="entry name" value="LIPOPOLYSACCHARIDE ASSEMBLY PROTEIN B"/>
    <property type="match status" value="1"/>
</dbReference>
<protein>
    <submittedName>
        <fullName evidence="2">Cellulose synthase operon protein C</fullName>
    </submittedName>
</protein>
<gene>
    <name evidence="2" type="primary">acsC_2</name>
    <name evidence="2" type="ORF">NCTC13443_00291</name>
</gene>
<evidence type="ECO:0000256" key="1">
    <source>
        <dbReference type="SAM" id="SignalP"/>
    </source>
</evidence>
<evidence type="ECO:0000313" key="3">
    <source>
        <dbReference type="Proteomes" id="UP000255518"/>
    </source>
</evidence>